<evidence type="ECO:0000256" key="4">
    <source>
        <dbReference type="ARBA" id="ARBA00039977"/>
    </source>
</evidence>
<dbReference type="SUPFAM" id="SSF54189">
    <property type="entry name" value="Ribosomal proteins S24e, L23 and L15e"/>
    <property type="match status" value="1"/>
</dbReference>
<evidence type="ECO:0000256" key="3">
    <source>
        <dbReference type="ARBA" id="ARBA00023274"/>
    </source>
</evidence>
<dbReference type="GO" id="GO:0003735">
    <property type="term" value="F:structural constituent of ribosome"/>
    <property type="evidence" value="ECO:0007669"/>
    <property type="project" value="InterPro"/>
</dbReference>
<evidence type="ECO:0000256" key="1">
    <source>
        <dbReference type="ARBA" id="ARBA00006700"/>
    </source>
</evidence>
<dbReference type="GeneID" id="35604888"/>
<keyword evidence="3" id="KW-0687">Ribonucleoprotein</keyword>
<name>A0A2D3VII2_9PEZI</name>
<evidence type="ECO:0000256" key="2">
    <source>
        <dbReference type="ARBA" id="ARBA00022980"/>
    </source>
</evidence>
<dbReference type="Proteomes" id="UP000225277">
    <property type="component" value="Unassembled WGS sequence"/>
</dbReference>
<dbReference type="GO" id="GO:0005762">
    <property type="term" value="C:mitochondrial large ribosomal subunit"/>
    <property type="evidence" value="ECO:0007669"/>
    <property type="project" value="TreeGrafter"/>
</dbReference>
<protein>
    <recommendedName>
        <fullName evidence="4">Large ribosomal subunit protein uL23m</fullName>
    </recommendedName>
</protein>
<dbReference type="OrthoDB" id="275582at2759"/>
<dbReference type="Gene3D" id="3.30.70.330">
    <property type="match status" value="1"/>
</dbReference>
<keyword evidence="2 5" id="KW-0689">Ribosomal protein</keyword>
<dbReference type="InterPro" id="IPR012677">
    <property type="entry name" value="Nucleotide-bd_a/b_plait_sf"/>
</dbReference>
<evidence type="ECO:0000313" key="5">
    <source>
        <dbReference type="EMBL" id="CZT24111.1"/>
    </source>
</evidence>
<dbReference type="PANTHER" id="PTHR12059:SF5">
    <property type="entry name" value="LARGE RIBOSOMAL SUBUNIT PROTEIN UL23M"/>
    <property type="match status" value="1"/>
</dbReference>
<sequence>MALPSFRVGSKELFLPNVPITLLRSSDGPQFAKFRVPLYFSKLDLRDYLWHVYRVEIMAVRSYLKQQRVRAENTAGKPAARRWHRPKAHKHMTVQLARPFVWPEEPESFKEWDRDNMKASEEEMQTFQEAEGPMKDTLINEDRRIRMREQAKLLLEGKAKWKPGMLSTPATLLSRNRQ</sequence>
<evidence type="ECO:0000313" key="6">
    <source>
        <dbReference type="Proteomes" id="UP000225277"/>
    </source>
</evidence>
<dbReference type="InterPro" id="IPR013025">
    <property type="entry name" value="Ribosomal_uL23-like"/>
</dbReference>
<dbReference type="AlphaFoldDB" id="A0A2D3VII2"/>
<dbReference type="RefSeq" id="XP_023630835.1">
    <property type="nucleotide sequence ID" value="XM_023775067.1"/>
</dbReference>
<comment type="similarity">
    <text evidence="1">Belongs to the universal ribosomal protein uL23 family.</text>
</comment>
<dbReference type="EMBL" id="FJUY01000019">
    <property type="protein sequence ID" value="CZT24111.1"/>
    <property type="molecule type" value="Genomic_DNA"/>
</dbReference>
<keyword evidence="6" id="KW-1185">Reference proteome</keyword>
<gene>
    <name evidence="5" type="ORF">RCC_09828</name>
</gene>
<dbReference type="GO" id="GO:0032543">
    <property type="term" value="P:mitochondrial translation"/>
    <property type="evidence" value="ECO:0007669"/>
    <property type="project" value="TreeGrafter"/>
</dbReference>
<dbReference type="PANTHER" id="PTHR12059">
    <property type="entry name" value="RIBOSOMAL PROTEIN L23-RELATED"/>
    <property type="match status" value="1"/>
</dbReference>
<proteinExistence type="inferred from homology"/>
<dbReference type="STRING" id="112498.A0A2D3VII2"/>
<reference evidence="5 6" key="1">
    <citation type="submission" date="2016-03" db="EMBL/GenBank/DDBJ databases">
        <authorList>
            <person name="Ploux O."/>
        </authorList>
    </citation>
    <scope>NUCLEOTIDE SEQUENCE [LARGE SCALE GENOMIC DNA]</scope>
    <source>
        <strain evidence="5 6">URUG2</strain>
    </source>
</reference>
<accession>A0A2D3VII2</accession>
<dbReference type="InterPro" id="IPR012678">
    <property type="entry name" value="Ribosomal_uL23/eL15/eS24_sf"/>
</dbReference>
<organism evidence="5 6">
    <name type="scientific">Ramularia collo-cygni</name>
    <dbReference type="NCBI Taxonomy" id="112498"/>
    <lineage>
        <taxon>Eukaryota</taxon>
        <taxon>Fungi</taxon>
        <taxon>Dikarya</taxon>
        <taxon>Ascomycota</taxon>
        <taxon>Pezizomycotina</taxon>
        <taxon>Dothideomycetes</taxon>
        <taxon>Dothideomycetidae</taxon>
        <taxon>Mycosphaerellales</taxon>
        <taxon>Mycosphaerellaceae</taxon>
        <taxon>Ramularia</taxon>
    </lineage>
</organism>